<dbReference type="GO" id="GO:0003677">
    <property type="term" value="F:DNA binding"/>
    <property type="evidence" value="ECO:0007669"/>
    <property type="project" value="InterPro"/>
</dbReference>
<keyword evidence="2" id="KW-0540">Nuclease</keyword>
<feature type="domain" description="Xylose isomerase-like TIM barrel" evidence="1">
    <location>
        <begin position="21"/>
        <end position="258"/>
    </location>
</feature>
<protein>
    <submittedName>
        <fullName evidence="3">Deoxyribonuclease-4</fullName>
        <ecNumber evidence="3">3.1.21.2</ecNumber>
    </submittedName>
    <submittedName>
        <fullName evidence="2">Endonuclease IV</fullName>
    </submittedName>
</protein>
<dbReference type="Proteomes" id="UP000590564">
    <property type="component" value="Unassembled WGS sequence"/>
</dbReference>
<dbReference type="Gene3D" id="3.20.20.150">
    <property type="entry name" value="Divalent-metal-dependent TIM barrel enzymes"/>
    <property type="match status" value="1"/>
</dbReference>
<name>A0A2L1CB05_METMI</name>
<evidence type="ECO:0000259" key="1">
    <source>
        <dbReference type="Pfam" id="PF01261"/>
    </source>
</evidence>
<keyword evidence="2" id="KW-0255">Endonuclease</keyword>
<evidence type="ECO:0000313" key="5">
    <source>
        <dbReference type="Proteomes" id="UP000239462"/>
    </source>
</evidence>
<dbReference type="Proteomes" id="UP000239462">
    <property type="component" value="Chromosome"/>
</dbReference>
<dbReference type="Pfam" id="PF01261">
    <property type="entry name" value="AP_endonuc_2"/>
    <property type="match status" value="1"/>
</dbReference>
<dbReference type="FunFam" id="3.20.20.150:FF:000017">
    <property type="entry name" value="Endonuclease IV related protein"/>
    <property type="match status" value="1"/>
</dbReference>
<proteinExistence type="predicted"/>
<dbReference type="Proteomes" id="UP000567099">
    <property type="component" value="Unassembled WGS sequence"/>
</dbReference>
<dbReference type="InterPro" id="IPR001719">
    <property type="entry name" value="AP_endonuc_2"/>
</dbReference>
<dbReference type="AlphaFoldDB" id="A0A2L1CB05"/>
<evidence type="ECO:0000313" key="2">
    <source>
        <dbReference type="EMBL" id="AVB76541.1"/>
    </source>
</evidence>
<dbReference type="GeneID" id="36102241"/>
<dbReference type="EMBL" id="JACDUO010000001">
    <property type="protein sequence ID" value="MBA2863050.1"/>
    <property type="molecule type" value="Genomic_DNA"/>
</dbReference>
<dbReference type="EC" id="3.1.21.2" evidence="3"/>
<dbReference type="GO" id="GO:0008833">
    <property type="term" value="F:deoxyribonuclease IV (phage-T4-induced) activity"/>
    <property type="evidence" value="ECO:0007669"/>
    <property type="project" value="UniProtKB-EC"/>
</dbReference>
<dbReference type="PANTHER" id="PTHR21445:SF0">
    <property type="entry name" value="APURINIC-APYRIMIDINIC ENDONUCLEASE"/>
    <property type="match status" value="1"/>
</dbReference>
<dbReference type="GO" id="GO:0006284">
    <property type="term" value="P:base-excision repair"/>
    <property type="evidence" value="ECO:0007669"/>
    <property type="project" value="TreeGrafter"/>
</dbReference>
<gene>
    <name evidence="3" type="ORF">HNP94_000050</name>
    <name evidence="4" type="ORF">HNP96_000966</name>
    <name evidence="2" type="ORF">MMJJ_11540</name>
</gene>
<reference evidence="2" key="2">
    <citation type="submission" date="2018-02" db="EMBL/GenBank/DDBJ databases">
        <title>Complete genome sequence of the Methanococcus maripaludis type strain JJ (DSM 2067), a model for selenoprotein synthesis in Archaea.</title>
        <authorList>
            <person name="Poehlein A."/>
            <person name="Heym D."/>
            <person name="Quitzke V."/>
            <person name="Fersch J."/>
            <person name="Daniel R."/>
            <person name="Rother M."/>
        </authorList>
    </citation>
    <scope>NUCLEOTIDE SEQUENCE [LARGE SCALE GENOMIC DNA]</scope>
    <source>
        <strain evidence="2">DSM 2067</strain>
    </source>
</reference>
<evidence type="ECO:0000313" key="4">
    <source>
        <dbReference type="EMBL" id="MBB6496945.1"/>
    </source>
</evidence>
<dbReference type="KEGG" id="mmad:MMJJ_11540"/>
<dbReference type="PANTHER" id="PTHR21445">
    <property type="entry name" value="ENDONUCLEASE IV ENDODEOXYRIBONUCLEASE IV"/>
    <property type="match status" value="1"/>
</dbReference>
<dbReference type="GO" id="GO:0008270">
    <property type="term" value="F:zinc ion binding"/>
    <property type="evidence" value="ECO:0007669"/>
    <property type="project" value="InterPro"/>
</dbReference>
<dbReference type="SMART" id="SM00518">
    <property type="entry name" value="AP2Ec"/>
    <property type="match status" value="1"/>
</dbReference>
<evidence type="ECO:0000313" key="7">
    <source>
        <dbReference type="Proteomes" id="UP000590564"/>
    </source>
</evidence>
<reference evidence="4 7" key="3">
    <citation type="submission" date="2020-08" db="EMBL/GenBank/DDBJ databases">
        <title>Genomic Encyclopedia of Type Strains, Phase IV (KMG-V): Genome sequencing to study the core and pangenomes of soil and plant-associated prokaryotes.</title>
        <authorList>
            <person name="Whitman W."/>
        </authorList>
    </citation>
    <scope>NUCLEOTIDE SEQUENCE [LARGE SCALE GENOMIC DNA]</scope>
    <source>
        <strain evidence="3 6">C13</strain>
        <strain evidence="4 7">D1</strain>
    </source>
</reference>
<accession>A0A2L1CB05</accession>
<evidence type="ECO:0000313" key="3">
    <source>
        <dbReference type="EMBL" id="MBA2863050.1"/>
    </source>
</evidence>
<keyword evidence="3" id="KW-0378">Hydrolase</keyword>
<dbReference type="GO" id="GO:0003906">
    <property type="term" value="F:DNA-(apurinic or apyrimidinic site) endonuclease activity"/>
    <property type="evidence" value="ECO:0007669"/>
    <property type="project" value="TreeGrafter"/>
</dbReference>
<dbReference type="SUPFAM" id="SSF51658">
    <property type="entry name" value="Xylose isomerase-like"/>
    <property type="match status" value="1"/>
</dbReference>
<evidence type="ECO:0000313" key="6">
    <source>
        <dbReference type="Proteomes" id="UP000567099"/>
    </source>
</evidence>
<dbReference type="EMBL" id="JACHED010000001">
    <property type="protein sequence ID" value="MBB6496945.1"/>
    <property type="molecule type" value="Genomic_DNA"/>
</dbReference>
<organism evidence="2 5">
    <name type="scientific">Methanococcus maripaludis</name>
    <name type="common">Methanococcus deltae</name>
    <dbReference type="NCBI Taxonomy" id="39152"/>
    <lineage>
        <taxon>Archaea</taxon>
        <taxon>Methanobacteriati</taxon>
        <taxon>Methanobacteriota</taxon>
        <taxon>Methanomada group</taxon>
        <taxon>Methanococci</taxon>
        <taxon>Methanococcales</taxon>
        <taxon>Methanococcaceae</taxon>
        <taxon>Methanococcus</taxon>
    </lineage>
</organism>
<sequence length="273" mass="30739">MLKFGTAGIPINAKNTESALEYLKEINLDAMELEFVRGVNLKAEKAETLAKNLKITLSAHAPYYINLNAKEPEKIESSIKRIVDSAKIISIFNKKNSENKNVVFHSGFYLKQDKDLVYGKIKANIQKILEIMNENKINAILRPETTGKISQFGSVDELIQLSAEIDIMPCIDFSHVFARSLGKINDYDSFSNILSKLENNLGKKGIKDMHIHISGIDFGNGGEKKHFPILNSEFNYMAVLKALKDFECSGTVICESPRLEYDAVILKKNYEEL</sequence>
<dbReference type="InterPro" id="IPR036237">
    <property type="entry name" value="Xyl_isomerase-like_sf"/>
</dbReference>
<dbReference type="GO" id="GO:0008081">
    <property type="term" value="F:phosphoric diester hydrolase activity"/>
    <property type="evidence" value="ECO:0007669"/>
    <property type="project" value="TreeGrafter"/>
</dbReference>
<reference evidence="5" key="1">
    <citation type="journal article" date="2018" name="Genome Announc.">
        <title>Complete Genome Sequence of the Methanococcus maripaludis Type Strain JJ (DSM 2067), a Model for Selenoprotein Synthesis in Archaea.</title>
        <authorList>
            <person name="Poehlein A."/>
            <person name="Heym D."/>
            <person name="Quitzke V."/>
            <person name="Fersch J."/>
            <person name="Daniel R."/>
            <person name="Rother M."/>
        </authorList>
    </citation>
    <scope>NUCLEOTIDE SEQUENCE [LARGE SCALE GENOMIC DNA]</scope>
    <source>
        <strain evidence="5">DSM 2067</strain>
    </source>
</reference>
<dbReference type="RefSeq" id="WP_104838040.1">
    <property type="nucleotide sequence ID" value="NZ_CP026606.1"/>
</dbReference>
<dbReference type="InterPro" id="IPR013022">
    <property type="entry name" value="Xyl_isomerase-like_TIM-brl"/>
</dbReference>
<dbReference type="EMBL" id="CP026606">
    <property type="protein sequence ID" value="AVB76541.1"/>
    <property type="molecule type" value="Genomic_DNA"/>
</dbReference>